<dbReference type="AlphaFoldDB" id="A0A1B1MFI0"/>
<dbReference type="STRING" id="1915.SLINC_5100"/>
<evidence type="ECO:0000313" key="3">
    <source>
        <dbReference type="EMBL" id="ANS67324.1"/>
    </source>
</evidence>
<dbReference type="EMBL" id="CP016438">
    <property type="protein sequence ID" value="ANS67324.1"/>
    <property type="molecule type" value="Genomic_DNA"/>
</dbReference>
<dbReference type="PATRIC" id="fig|1915.4.peg.5653"/>
<dbReference type="SUPFAM" id="SSF51735">
    <property type="entry name" value="NAD(P)-binding Rossmann-fold domains"/>
    <property type="match status" value="1"/>
</dbReference>
<dbReference type="PRINTS" id="PR00081">
    <property type="entry name" value="GDHRDH"/>
</dbReference>
<gene>
    <name evidence="3" type="ORF">SLINC_5100</name>
</gene>
<dbReference type="KEGG" id="sls:SLINC_5100"/>
<dbReference type="PROSITE" id="PS00061">
    <property type="entry name" value="ADH_SHORT"/>
    <property type="match status" value="1"/>
</dbReference>
<organism evidence="3 4">
    <name type="scientific">Streptomyces lincolnensis</name>
    <dbReference type="NCBI Taxonomy" id="1915"/>
    <lineage>
        <taxon>Bacteria</taxon>
        <taxon>Bacillati</taxon>
        <taxon>Actinomycetota</taxon>
        <taxon>Actinomycetes</taxon>
        <taxon>Kitasatosporales</taxon>
        <taxon>Streptomycetaceae</taxon>
        <taxon>Streptomyces</taxon>
    </lineage>
</organism>
<evidence type="ECO:0000256" key="1">
    <source>
        <dbReference type="ARBA" id="ARBA00006484"/>
    </source>
</evidence>
<evidence type="ECO:0000256" key="2">
    <source>
        <dbReference type="ARBA" id="ARBA00023002"/>
    </source>
</evidence>
<dbReference type="PANTHER" id="PTHR24321">
    <property type="entry name" value="DEHYDROGENASES, SHORT CHAIN"/>
    <property type="match status" value="1"/>
</dbReference>
<dbReference type="PANTHER" id="PTHR24321:SF8">
    <property type="entry name" value="ESTRADIOL 17-BETA-DEHYDROGENASE 8-RELATED"/>
    <property type="match status" value="1"/>
</dbReference>
<dbReference type="Gene3D" id="3.40.50.720">
    <property type="entry name" value="NAD(P)-binding Rossmann-like Domain"/>
    <property type="match status" value="1"/>
</dbReference>
<dbReference type="RefSeq" id="WP_067437997.1">
    <property type="nucleotide sequence ID" value="NZ_CP016438.1"/>
</dbReference>
<accession>A0A1B1MFI0</accession>
<sequence length="254" mass="27037">MTVPPPPPAPRRALVVGGSTGIGRAVAESWARSGLDVLVLSRSEPSGEGAELLRWAPLDLSDAEATRTALDGAAAEPLHAVCYSAVSYGTRRAPFGEVEETEWRRQTEVNLHGLWLTLSATLPVLRRARSGLFLGISSEVVYNAGPGRSGYAATKAAAAALLDSVAQEEGSDGVRIVQALPAGMVDTPGIRRRRPAGFDYGTYMRPEHFAELAHELVTRGGAEHHGDSLVVDEYGRWHSVRVDVPVSQSRGVPA</sequence>
<dbReference type="Proteomes" id="UP000092598">
    <property type="component" value="Chromosome"/>
</dbReference>
<proteinExistence type="inferred from homology"/>
<dbReference type="Pfam" id="PF00106">
    <property type="entry name" value="adh_short"/>
    <property type="match status" value="1"/>
</dbReference>
<dbReference type="CDD" id="cd05233">
    <property type="entry name" value="SDR_c"/>
    <property type="match status" value="1"/>
</dbReference>
<comment type="similarity">
    <text evidence="1">Belongs to the short-chain dehydrogenases/reductases (SDR) family.</text>
</comment>
<dbReference type="InterPro" id="IPR002347">
    <property type="entry name" value="SDR_fam"/>
</dbReference>
<dbReference type="InterPro" id="IPR020904">
    <property type="entry name" value="Sc_DH/Rdtase_CS"/>
</dbReference>
<keyword evidence="2" id="KW-0560">Oxidoreductase</keyword>
<reference evidence="3 4" key="1">
    <citation type="submission" date="2016-07" db="EMBL/GenBank/DDBJ databases">
        <title>Enhancement of antibiotic productionsby engineered nitrateutilization in actinobacteria.</title>
        <authorList>
            <person name="Meng S.C."/>
        </authorList>
    </citation>
    <scope>NUCLEOTIDE SEQUENCE [LARGE SCALE GENOMIC DNA]</scope>
    <source>
        <strain evidence="3 4">NRRL 2936</strain>
    </source>
</reference>
<evidence type="ECO:0000313" key="4">
    <source>
        <dbReference type="Proteomes" id="UP000092598"/>
    </source>
</evidence>
<dbReference type="OrthoDB" id="286404at2"/>
<dbReference type="GO" id="GO:0016491">
    <property type="term" value="F:oxidoreductase activity"/>
    <property type="evidence" value="ECO:0007669"/>
    <property type="project" value="UniProtKB-KW"/>
</dbReference>
<dbReference type="InterPro" id="IPR036291">
    <property type="entry name" value="NAD(P)-bd_dom_sf"/>
</dbReference>
<keyword evidence="4" id="KW-1185">Reference proteome</keyword>
<protein>
    <submittedName>
        <fullName evidence="3">Cyclitol oxidoreductase</fullName>
    </submittedName>
</protein>
<name>A0A1B1MFI0_STRLN</name>